<keyword evidence="11" id="KW-1185">Reference proteome</keyword>
<dbReference type="GO" id="GO:0005886">
    <property type="term" value="C:plasma membrane"/>
    <property type="evidence" value="ECO:0007669"/>
    <property type="project" value="TreeGrafter"/>
</dbReference>
<proteinExistence type="inferred from homology"/>
<comment type="caution">
    <text evidence="6">Lacks conserved residue(s) required for the propagation of feature annotation.</text>
</comment>
<evidence type="ECO:0000256" key="7">
    <source>
        <dbReference type="RuleBase" id="RU004375"/>
    </source>
</evidence>
<dbReference type="PANTHER" id="PTHR11304">
    <property type="entry name" value="EPHRIN"/>
    <property type="match status" value="1"/>
</dbReference>
<sequence length="343" mass="38663">MPRFTDRTRFPPQGEIGSGAPFIEVELMDTMDIVCPNYNNRDHSDELERLIVYQVSDLSFINCELDSRSQLFLVCDSPLRKIPLTHKIVFRPFSPLPNGFEYQPGRSYYLISTSNGSIEGMNNTRRGLCMSHNLRLRIDVRPVSESVVTSSAAELRSKDVNPKFIGPDGKPVRPVHKDPSNHVGLQNAPGEMSNEVNAANIDESVLFAAKHGIDLDRLEYVRQLARDGAEGDFPFVQINGEHTDNRAVAARDSTENQHDKGDSSLRAFNEGHETTNFLTGEKNSLSNRQAQRWVSSEDQRRYGGDPMTRRNGDAVSSVKELQNDADDRQDYLVDESPCKFLRF</sequence>
<dbReference type="PROSITE" id="PS51551">
    <property type="entry name" value="EPHRIN_RBD_2"/>
    <property type="match status" value="1"/>
</dbReference>
<feature type="region of interest" description="Disordered" evidence="8">
    <location>
        <begin position="160"/>
        <end position="180"/>
    </location>
</feature>
<dbReference type="Pfam" id="PF00812">
    <property type="entry name" value="Ephrin"/>
    <property type="match status" value="1"/>
</dbReference>
<comment type="subcellular location">
    <subcellularLocation>
        <location evidence="1">Membrane</location>
    </subcellularLocation>
</comment>
<reference evidence="12" key="1">
    <citation type="submission" date="2016-06" db="UniProtKB">
        <authorList>
            <consortium name="WormBaseParasite"/>
        </authorList>
    </citation>
    <scope>IDENTIFICATION</scope>
</reference>
<dbReference type="Proteomes" id="UP000050794">
    <property type="component" value="Unassembled WGS sequence"/>
</dbReference>
<dbReference type="InterPro" id="IPR008972">
    <property type="entry name" value="Cupredoxin"/>
</dbReference>
<dbReference type="GO" id="GO:0048013">
    <property type="term" value="P:ephrin receptor signaling pathway"/>
    <property type="evidence" value="ECO:0007669"/>
    <property type="project" value="TreeGrafter"/>
</dbReference>
<dbReference type="SUPFAM" id="SSF49503">
    <property type="entry name" value="Cupredoxins"/>
    <property type="match status" value="1"/>
</dbReference>
<dbReference type="Gene3D" id="2.60.40.420">
    <property type="entry name" value="Cupredoxins - blue copper proteins"/>
    <property type="match status" value="1"/>
</dbReference>
<evidence type="ECO:0000313" key="12">
    <source>
        <dbReference type="WBParaSite" id="TCNE_0000581201-mRNA-1"/>
    </source>
</evidence>
<keyword evidence="4 6" id="KW-1015">Disulfide bond</keyword>
<comment type="similarity">
    <text evidence="6 7">Belongs to the ephrin family.</text>
</comment>
<dbReference type="PRINTS" id="PR01347">
    <property type="entry name" value="EPHRIN"/>
</dbReference>
<evidence type="ECO:0000313" key="10">
    <source>
        <dbReference type="EMBL" id="VDM37050.1"/>
    </source>
</evidence>
<evidence type="ECO:0000259" key="9">
    <source>
        <dbReference type="PROSITE" id="PS51551"/>
    </source>
</evidence>
<dbReference type="PANTHER" id="PTHR11304:SF29">
    <property type="entry name" value="EPHRIN"/>
    <property type="match status" value="1"/>
</dbReference>
<feature type="compositionally biased region" description="Polar residues" evidence="8">
    <location>
        <begin position="281"/>
        <end position="294"/>
    </location>
</feature>
<protein>
    <submittedName>
        <fullName evidence="12">Ephrin RBD domain-containing protein</fullName>
    </submittedName>
</protein>
<feature type="region of interest" description="Disordered" evidence="8">
    <location>
        <begin position="281"/>
        <end position="316"/>
    </location>
</feature>
<feature type="disulfide bond" evidence="6">
    <location>
        <begin position="35"/>
        <end position="75"/>
    </location>
</feature>
<evidence type="ECO:0000256" key="3">
    <source>
        <dbReference type="ARBA" id="ARBA00023136"/>
    </source>
</evidence>
<evidence type="ECO:0000313" key="11">
    <source>
        <dbReference type="Proteomes" id="UP000050794"/>
    </source>
</evidence>
<dbReference type="GO" id="GO:0046875">
    <property type="term" value="F:ephrin receptor binding"/>
    <property type="evidence" value="ECO:0007669"/>
    <property type="project" value="TreeGrafter"/>
</dbReference>
<dbReference type="CDD" id="cd02675">
    <property type="entry name" value="Ephrin_ectodomain"/>
    <property type="match status" value="1"/>
</dbReference>
<evidence type="ECO:0000256" key="1">
    <source>
        <dbReference type="ARBA" id="ARBA00004370"/>
    </source>
</evidence>
<keyword evidence="2" id="KW-0732">Signal</keyword>
<dbReference type="WBParaSite" id="TCNE_0000581201-mRNA-1">
    <property type="protein sequence ID" value="TCNE_0000581201-mRNA-1"/>
    <property type="gene ID" value="TCNE_0000581201"/>
</dbReference>
<feature type="compositionally biased region" description="Basic and acidic residues" evidence="8">
    <location>
        <begin position="295"/>
        <end position="312"/>
    </location>
</feature>
<evidence type="ECO:0000256" key="4">
    <source>
        <dbReference type="ARBA" id="ARBA00023157"/>
    </source>
</evidence>
<evidence type="ECO:0000256" key="6">
    <source>
        <dbReference type="PROSITE-ProRule" id="PRU00884"/>
    </source>
</evidence>
<name>A0A183UBE2_TOXCA</name>
<feature type="domain" description="Ephrin RBD" evidence="9">
    <location>
        <begin position="1"/>
        <end position="140"/>
    </location>
</feature>
<gene>
    <name evidence="10" type="ORF">TCNE_LOCUS5812</name>
</gene>
<organism evidence="11 12">
    <name type="scientific">Toxocara canis</name>
    <name type="common">Canine roundworm</name>
    <dbReference type="NCBI Taxonomy" id="6265"/>
    <lineage>
        <taxon>Eukaryota</taxon>
        <taxon>Metazoa</taxon>
        <taxon>Ecdysozoa</taxon>
        <taxon>Nematoda</taxon>
        <taxon>Chromadorea</taxon>
        <taxon>Rhabditida</taxon>
        <taxon>Spirurina</taxon>
        <taxon>Ascaridomorpha</taxon>
        <taxon>Ascaridoidea</taxon>
        <taxon>Toxocaridae</taxon>
        <taxon>Toxocara</taxon>
    </lineage>
</organism>
<dbReference type="AlphaFoldDB" id="A0A183UBE2"/>
<evidence type="ECO:0000256" key="5">
    <source>
        <dbReference type="ARBA" id="ARBA00023180"/>
    </source>
</evidence>
<dbReference type="GO" id="GO:0007411">
    <property type="term" value="P:axon guidance"/>
    <property type="evidence" value="ECO:0007669"/>
    <property type="project" value="TreeGrafter"/>
</dbReference>
<keyword evidence="5" id="KW-0325">Glycoprotein</keyword>
<evidence type="ECO:0000256" key="8">
    <source>
        <dbReference type="SAM" id="MobiDB-lite"/>
    </source>
</evidence>
<dbReference type="InterPro" id="IPR031328">
    <property type="entry name" value="Ephrin"/>
</dbReference>
<keyword evidence="3 7" id="KW-0472">Membrane</keyword>
<reference evidence="10 11" key="2">
    <citation type="submission" date="2018-11" db="EMBL/GenBank/DDBJ databases">
        <authorList>
            <consortium name="Pathogen Informatics"/>
        </authorList>
    </citation>
    <scope>NUCLEOTIDE SEQUENCE [LARGE SCALE GENOMIC DNA]</scope>
</reference>
<dbReference type="EMBL" id="UYWY01019396">
    <property type="protein sequence ID" value="VDM37050.1"/>
    <property type="molecule type" value="Genomic_DNA"/>
</dbReference>
<dbReference type="InterPro" id="IPR001799">
    <property type="entry name" value="Ephrin_RBD"/>
</dbReference>
<accession>A0A183UBE2</accession>
<evidence type="ECO:0000256" key="2">
    <source>
        <dbReference type="ARBA" id="ARBA00022729"/>
    </source>
</evidence>